<keyword evidence="1" id="KW-1133">Transmembrane helix</keyword>
<proteinExistence type="predicted"/>
<feature type="transmembrane region" description="Helical" evidence="1">
    <location>
        <begin position="25"/>
        <end position="47"/>
    </location>
</feature>
<evidence type="ECO:0000256" key="1">
    <source>
        <dbReference type="SAM" id="Phobius"/>
    </source>
</evidence>
<comment type="caution">
    <text evidence="2">The sequence shown here is derived from an EMBL/GenBank/DDBJ whole genome shotgun (WGS) entry which is preliminary data.</text>
</comment>
<dbReference type="Proteomes" id="UP000634004">
    <property type="component" value="Unassembled WGS sequence"/>
</dbReference>
<dbReference type="RefSeq" id="WP_267904658.1">
    <property type="nucleotide sequence ID" value="NZ_BMZH01000003.1"/>
</dbReference>
<keyword evidence="1" id="KW-0812">Transmembrane</keyword>
<dbReference type="AlphaFoldDB" id="A0A8J3CRJ8"/>
<evidence type="ECO:0000313" key="3">
    <source>
        <dbReference type="Proteomes" id="UP000634004"/>
    </source>
</evidence>
<dbReference type="EMBL" id="BMZH01000003">
    <property type="protein sequence ID" value="GHA88842.1"/>
    <property type="molecule type" value="Genomic_DNA"/>
</dbReference>
<sequence>MKTFTEHPASVGETYFQHMRTSFSFGIRMLVSGIGCFLHGIFPFLCVKTGSKTITTLHDRMVTHRDKRKQPRDLRT</sequence>
<evidence type="ECO:0000313" key="2">
    <source>
        <dbReference type="EMBL" id="GHA88842.1"/>
    </source>
</evidence>
<dbReference type="Pfam" id="PF19883">
    <property type="entry name" value="DUF6356"/>
    <property type="match status" value="1"/>
</dbReference>
<accession>A0A8J3CRJ8</accession>
<protein>
    <submittedName>
        <fullName evidence="2">Type 1 capsular polysaccharide biosynthesis protein J</fullName>
    </submittedName>
</protein>
<name>A0A8J3CRJ8_9PROT</name>
<organism evidence="2 3">
    <name type="scientific">Algimonas arctica</name>
    <dbReference type="NCBI Taxonomy" id="1479486"/>
    <lineage>
        <taxon>Bacteria</taxon>
        <taxon>Pseudomonadati</taxon>
        <taxon>Pseudomonadota</taxon>
        <taxon>Alphaproteobacteria</taxon>
        <taxon>Maricaulales</taxon>
        <taxon>Robiginitomaculaceae</taxon>
        <taxon>Algimonas</taxon>
    </lineage>
</organism>
<dbReference type="InterPro" id="IPR045936">
    <property type="entry name" value="DUF6356"/>
</dbReference>
<keyword evidence="3" id="KW-1185">Reference proteome</keyword>
<reference evidence="2" key="1">
    <citation type="journal article" date="2014" name="Int. J. Syst. Evol. Microbiol.">
        <title>Complete genome sequence of Corynebacterium casei LMG S-19264T (=DSM 44701T), isolated from a smear-ripened cheese.</title>
        <authorList>
            <consortium name="US DOE Joint Genome Institute (JGI-PGF)"/>
            <person name="Walter F."/>
            <person name="Albersmeier A."/>
            <person name="Kalinowski J."/>
            <person name="Ruckert C."/>
        </authorList>
    </citation>
    <scope>NUCLEOTIDE SEQUENCE</scope>
    <source>
        <strain evidence="2">KCTC 32513</strain>
    </source>
</reference>
<gene>
    <name evidence="2" type="ORF">GCM10009069_09840</name>
</gene>
<keyword evidence="1" id="KW-0472">Membrane</keyword>
<reference evidence="2" key="2">
    <citation type="submission" date="2020-09" db="EMBL/GenBank/DDBJ databases">
        <authorList>
            <person name="Sun Q."/>
            <person name="Kim S."/>
        </authorList>
    </citation>
    <scope>NUCLEOTIDE SEQUENCE</scope>
    <source>
        <strain evidence="2">KCTC 32513</strain>
    </source>
</reference>